<dbReference type="InterPro" id="IPR011990">
    <property type="entry name" value="TPR-like_helical_dom_sf"/>
</dbReference>
<dbReference type="AlphaFoldDB" id="A0A143PRK3"/>
<name>A0A143PRK3_LUTPR</name>
<dbReference type="Proteomes" id="UP000076079">
    <property type="component" value="Chromosome"/>
</dbReference>
<feature type="transmembrane region" description="Helical" evidence="1">
    <location>
        <begin position="32"/>
        <end position="52"/>
    </location>
</feature>
<dbReference type="InterPro" id="IPR019734">
    <property type="entry name" value="TPR_rpt"/>
</dbReference>
<reference evidence="3 4" key="1">
    <citation type="journal article" date="2016" name="Genome Announc.">
        <title>First Complete Genome Sequence of a Subdivision 6 Acidobacterium Strain.</title>
        <authorList>
            <person name="Huang S."/>
            <person name="Vieira S."/>
            <person name="Bunk B."/>
            <person name="Riedel T."/>
            <person name="Sproer C."/>
            <person name="Overmann J."/>
        </authorList>
    </citation>
    <scope>NUCLEOTIDE SEQUENCE [LARGE SCALE GENOMIC DNA]</scope>
    <source>
        <strain evidence="4">DSM 100886 HEG_-6_39</strain>
    </source>
</reference>
<dbReference type="Pfam" id="PF09976">
    <property type="entry name" value="TPR_21"/>
    <property type="match status" value="1"/>
</dbReference>
<dbReference type="EMBL" id="CP015136">
    <property type="protein sequence ID" value="AMY10449.1"/>
    <property type="molecule type" value="Genomic_DNA"/>
</dbReference>
<accession>A0A143PRK3</accession>
<sequence>MNKTEREQLKHNEAVDALVSANTYLSPHGRTLGLAAVAVLLLVGSVFGYRAFKARSEERAHRQLAAAVEILNAPVATAPTPGAPPVGAAPGTYATEAARAGAALKQLLSTADAYKGTDAGMRARYYAASLYAETNRPKEAGDAYAAVRDQAGASTLLGRMASLGLASMQVRQKQFDPAIKALQELAQRRDGPLPVDAVLVQLADAYQQAGRSAEASQTLQRVIDEFPQSPYAADARQRVEALQVSAPKAS</sequence>
<evidence type="ECO:0000313" key="3">
    <source>
        <dbReference type="EMBL" id="AMY10449.1"/>
    </source>
</evidence>
<reference evidence="4" key="2">
    <citation type="submission" date="2016-04" db="EMBL/GenBank/DDBJ databases">
        <title>First Complete Genome Sequence of a Subdivision 6 Acidobacterium.</title>
        <authorList>
            <person name="Huang S."/>
            <person name="Vieira S."/>
            <person name="Bunk B."/>
            <person name="Riedel T."/>
            <person name="Sproeer C."/>
            <person name="Overmann J."/>
        </authorList>
    </citation>
    <scope>NUCLEOTIDE SEQUENCE [LARGE SCALE GENOMIC DNA]</scope>
    <source>
        <strain evidence="4">DSM 100886 HEG_-6_39</strain>
    </source>
</reference>
<keyword evidence="1" id="KW-0472">Membrane</keyword>
<dbReference type="Gene3D" id="1.25.40.10">
    <property type="entry name" value="Tetratricopeptide repeat domain"/>
    <property type="match status" value="1"/>
</dbReference>
<keyword evidence="1" id="KW-1133">Transmembrane helix</keyword>
<dbReference type="RefSeq" id="WP_110172089.1">
    <property type="nucleotide sequence ID" value="NZ_CP015136.1"/>
</dbReference>
<gene>
    <name evidence="3" type="ORF">LuPra_03679</name>
</gene>
<organism evidence="3 4">
    <name type="scientific">Luteitalea pratensis</name>
    <dbReference type="NCBI Taxonomy" id="1855912"/>
    <lineage>
        <taxon>Bacteria</taxon>
        <taxon>Pseudomonadati</taxon>
        <taxon>Acidobacteriota</taxon>
        <taxon>Vicinamibacteria</taxon>
        <taxon>Vicinamibacterales</taxon>
        <taxon>Vicinamibacteraceae</taxon>
        <taxon>Luteitalea</taxon>
    </lineage>
</organism>
<evidence type="ECO:0000313" key="4">
    <source>
        <dbReference type="Proteomes" id="UP000076079"/>
    </source>
</evidence>
<dbReference type="Pfam" id="PF13174">
    <property type="entry name" value="TPR_6"/>
    <property type="match status" value="1"/>
</dbReference>
<dbReference type="SUPFAM" id="SSF48452">
    <property type="entry name" value="TPR-like"/>
    <property type="match status" value="1"/>
</dbReference>
<keyword evidence="1" id="KW-0812">Transmembrane</keyword>
<protein>
    <submittedName>
        <fullName evidence="3">Tol-pal system protein YbgF</fullName>
    </submittedName>
</protein>
<dbReference type="KEGG" id="abac:LuPra_03679"/>
<dbReference type="STRING" id="1855912.LuPra_03679"/>
<dbReference type="OrthoDB" id="9804044at2"/>
<proteinExistence type="predicted"/>
<dbReference type="InterPro" id="IPR018704">
    <property type="entry name" value="SecYEG/CpoB_TPR"/>
</dbReference>
<evidence type="ECO:0000259" key="2">
    <source>
        <dbReference type="Pfam" id="PF09976"/>
    </source>
</evidence>
<feature type="domain" description="Ancillary SecYEG translocon subunit/Cell division coordinator CpoB TPR" evidence="2">
    <location>
        <begin position="36"/>
        <end position="185"/>
    </location>
</feature>
<keyword evidence="4" id="KW-1185">Reference proteome</keyword>
<evidence type="ECO:0000256" key="1">
    <source>
        <dbReference type="SAM" id="Phobius"/>
    </source>
</evidence>